<keyword evidence="3" id="KW-0479">Metal-binding</keyword>
<evidence type="ECO:0000256" key="4">
    <source>
        <dbReference type="ARBA" id="ARBA00022833"/>
    </source>
</evidence>
<dbReference type="GO" id="GO:0051213">
    <property type="term" value="F:dioxygenase activity"/>
    <property type="evidence" value="ECO:0007669"/>
    <property type="project" value="UniProtKB-KW"/>
</dbReference>
<evidence type="ECO:0000313" key="8">
    <source>
        <dbReference type="Proteomes" id="UP000633943"/>
    </source>
</evidence>
<dbReference type="PIRSF" id="PIRSF006157">
    <property type="entry name" value="Doxgns_DODA"/>
    <property type="match status" value="1"/>
</dbReference>
<dbReference type="InterPro" id="IPR014436">
    <property type="entry name" value="Extradiol_dOase_DODA"/>
</dbReference>
<comment type="caution">
    <text evidence="7">The sequence shown here is derived from an EMBL/GenBank/DDBJ whole genome shotgun (WGS) entry which is preliminary data.</text>
</comment>
<dbReference type="InterPro" id="IPR004183">
    <property type="entry name" value="Xdiol_dOase_suB"/>
</dbReference>
<evidence type="ECO:0000256" key="5">
    <source>
        <dbReference type="ARBA" id="ARBA00023002"/>
    </source>
</evidence>
<organism evidence="7 8">
    <name type="scientific">Aromatoleum bremense</name>
    <dbReference type="NCBI Taxonomy" id="76115"/>
    <lineage>
        <taxon>Bacteria</taxon>
        <taxon>Pseudomonadati</taxon>
        <taxon>Pseudomonadota</taxon>
        <taxon>Betaproteobacteria</taxon>
        <taxon>Rhodocyclales</taxon>
        <taxon>Rhodocyclaceae</taxon>
        <taxon>Aromatoleum</taxon>
    </lineage>
</organism>
<evidence type="ECO:0000256" key="3">
    <source>
        <dbReference type="ARBA" id="ARBA00022723"/>
    </source>
</evidence>
<gene>
    <name evidence="7" type="ORF">GPA24_07075</name>
</gene>
<accession>A0ABX1NTT7</accession>
<evidence type="ECO:0000256" key="2">
    <source>
        <dbReference type="ARBA" id="ARBA00007581"/>
    </source>
</evidence>
<dbReference type="EMBL" id="WTVP01000014">
    <property type="protein sequence ID" value="NMG15308.1"/>
    <property type="molecule type" value="Genomic_DNA"/>
</dbReference>
<comment type="similarity">
    <text evidence="2">Belongs to the DODA-type extradiol aromatic ring-opening dioxygenase family.</text>
</comment>
<keyword evidence="8" id="KW-1185">Reference proteome</keyword>
<feature type="domain" description="Extradiol ring-cleavage dioxygenase class III enzyme subunit B" evidence="6">
    <location>
        <begin position="39"/>
        <end position="259"/>
    </location>
</feature>
<dbReference type="RefSeq" id="WP_169202003.1">
    <property type="nucleotide sequence ID" value="NZ_CP059467.1"/>
</dbReference>
<evidence type="ECO:0000313" key="7">
    <source>
        <dbReference type="EMBL" id="NMG15308.1"/>
    </source>
</evidence>
<comment type="cofactor">
    <cofactor evidence="1">
        <name>Zn(2+)</name>
        <dbReference type="ChEBI" id="CHEBI:29105"/>
    </cofactor>
</comment>
<reference evidence="7 8" key="1">
    <citation type="submission" date="2019-12" db="EMBL/GenBank/DDBJ databases">
        <title>Comparative genomics gives insights into the taxonomy of the Azoarcus-Aromatoleum group and reveals separate origins of nif in the plant-associated Azoarcus and non-plant-associated Aromatoleum sub-groups.</title>
        <authorList>
            <person name="Lafos M."/>
            <person name="Maluk M."/>
            <person name="Batista M."/>
            <person name="Junghare M."/>
            <person name="Carmona M."/>
            <person name="Faoro H."/>
            <person name="Cruz L.M."/>
            <person name="Battistoni F."/>
            <person name="De Souza E."/>
            <person name="Pedrosa F."/>
            <person name="Chen W.-M."/>
            <person name="Poole P.S."/>
            <person name="Dixon R.A."/>
            <person name="James E.K."/>
        </authorList>
    </citation>
    <scope>NUCLEOTIDE SEQUENCE [LARGE SCALE GENOMIC DNA]</scope>
    <source>
        <strain evidence="7 8">PbN1</strain>
    </source>
</reference>
<keyword evidence="7" id="KW-0223">Dioxygenase</keyword>
<keyword evidence="5" id="KW-0560">Oxidoreductase</keyword>
<dbReference type="Proteomes" id="UP000633943">
    <property type="component" value="Unassembled WGS sequence"/>
</dbReference>
<keyword evidence="4" id="KW-0862">Zinc</keyword>
<sequence>MSETTQAVPARVDSRMPTLFVPHGAGPCFFMDWNPPTAWDAMAGFLKSVAGTLPQRPQAVVLVSAHWLEPVFSVTSGVRPELIYDYYGFPAHTYELRYDALGEPRLAGQIAALLGQAQLPAKIDAHHGFDHGMFIPLKLMFPTADIPVVQLSLRRDLDPLAHMQAGQALAALRDEGVLIVGSGMSFHNMRGYGDPRFGPVSDEFDRWLTAAVEAAPQHRHQALVDWAQAPSARLSHPLQAEEHLLPLMVVAGAAGEDGGQRVFSDRVLETTLSAFRFG</sequence>
<dbReference type="CDD" id="cd07363">
    <property type="entry name" value="45_DOPA_Dioxygenase"/>
    <property type="match status" value="1"/>
</dbReference>
<proteinExistence type="inferred from homology"/>
<dbReference type="PANTHER" id="PTHR30096">
    <property type="entry name" value="4,5-DOPA DIOXYGENASE EXTRADIOL-LIKE PROTEIN"/>
    <property type="match status" value="1"/>
</dbReference>
<evidence type="ECO:0000259" key="6">
    <source>
        <dbReference type="Pfam" id="PF02900"/>
    </source>
</evidence>
<dbReference type="SUPFAM" id="SSF53213">
    <property type="entry name" value="LigB-like"/>
    <property type="match status" value="1"/>
</dbReference>
<name>A0ABX1NTT7_9RHOO</name>
<dbReference type="PANTHER" id="PTHR30096:SF0">
    <property type="entry name" value="4,5-DOPA DIOXYGENASE EXTRADIOL-LIKE PROTEIN"/>
    <property type="match status" value="1"/>
</dbReference>
<protein>
    <submittedName>
        <fullName evidence="7">Dioxygenase</fullName>
    </submittedName>
</protein>
<dbReference type="Pfam" id="PF02900">
    <property type="entry name" value="LigB"/>
    <property type="match status" value="1"/>
</dbReference>
<dbReference type="Gene3D" id="3.40.830.10">
    <property type="entry name" value="LigB-like"/>
    <property type="match status" value="1"/>
</dbReference>
<evidence type="ECO:0000256" key="1">
    <source>
        <dbReference type="ARBA" id="ARBA00001947"/>
    </source>
</evidence>